<evidence type="ECO:0000313" key="3">
    <source>
        <dbReference type="EMBL" id="MFD2531775.1"/>
    </source>
</evidence>
<keyword evidence="4" id="KW-1185">Reference proteome</keyword>
<keyword evidence="1" id="KW-0812">Transmembrane</keyword>
<feature type="transmembrane region" description="Helical" evidence="1">
    <location>
        <begin position="52"/>
        <end position="71"/>
    </location>
</feature>
<evidence type="ECO:0000259" key="2">
    <source>
        <dbReference type="Pfam" id="PF09990"/>
    </source>
</evidence>
<feature type="transmembrane region" description="Helical" evidence="1">
    <location>
        <begin position="91"/>
        <end position="111"/>
    </location>
</feature>
<feature type="transmembrane region" description="Helical" evidence="1">
    <location>
        <begin position="123"/>
        <end position="141"/>
    </location>
</feature>
<keyword evidence="1" id="KW-1133">Transmembrane helix</keyword>
<dbReference type="RefSeq" id="WP_390299451.1">
    <property type="nucleotide sequence ID" value="NZ_JBHULI010000007.1"/>
</dbReference>
<name>A0ABW5JJ61_9BACT</name>
<proteinExistence type="predicted"/>
<reference evidence="4" key="1">
    <citation type="journal article" date="2019" name="Int. J. Syst. Evol. Microbiol.">
        <title>The Global Catalogue of Microorganisms (GCM) 10K type strain sequencing project: providing services to taxonomists for standard genome sequencing and annotation.</title>
        <authorList>
            <consortium name="The Broad Institute Genomics Platform"/>
            <consortium name="The Broad Institute Genome Sequencing Center for Infectious Disease"/>
            <person name="Wu L."/>
            <person name="Ma J."/>
        </authorList>
    </citation>
    <scope>NUCLEOTIDE SEQUENCE [LARGE SCALE GENOMIC DNA]</scope>
    <source>
        <strain evidence="4">KCTC 52042</strain>
    </source>
</reference>
<dbReference type="InterPro" id="IPR019251">
    <property type="entry name" value="DUF2231_TM"/>
</dbReference>
<dbReference type="Proteomes" id="UP001597460">
    <property type="component" value="Unassembled WGS sequence"/>
</dbReference>
<evidence type="ECO:0000256" key="1">
    <source>
        <dbReference type="SAM" id="Phobius"/>
    </source>
</evidence>
<comment type="caution">
    <text evidence="3">The sequence shown here is derived from an EMBL/GenBank/DDBJ whole genome shotgun (WGS) entry which is preliminary data.</text>
</comment>
<dbReference type="EMBL" id="JBHULI010000007">
    <property type="protein sequence ID" value="MFD2531775.1"/>
    <property type="molecule type" value="Genomic_DNA"/>
</dbReference>
<feature type="transmembrane region" description="Helical" evidence="1">
    <location>
        <begin position="12"/>
        <end position="31"/>
    </location>
</feature>
<sequence length="168" mass="18845">MGELPDIWRTELWHPMVVHFPIVLLLGATILRLISYLFAKNKRTFLKNTSRLSLYTGVIMAWIAIYTGTLADAIVVHDLCDPTVLEAHEHAAFTLAYIFTLATLLDLISFIPWKTLALLNHHIKEWVVVIFLVAGSIYLGYTAHLGASLVYQQGAGVYEPTVGCTEFE</sequence>
<protein>
    <submittedName>
        <fullName evidence="3">DUF2231 domain-containing protein</fullName>
    </submittedName>
</protein>
<accession>A0ABW5JJ61</accession>
<evidence type="ECO:0000313" key="4">
    <source>
        <dbReference type="Proteomes" id="UP001597460"/>
    </source>
</evidence>
<keyword evidence="1" id="KW-0472">Membrane</keyword>
<dbReference type="Pfam" id="PF09990">
    <property type="entry name" value="DUF2231"/>
    <property type="match status" value="1"/>
</dbReference>
<organism evidence="3 4">
    <name type="scientific">Gracilimonas halophila</name>
    <dbReference type="NCBI Taxonomy" id="1834464"/>
    <lineage>
        <taxon>Bacteria</taxon>
        <taxon>Pseudomonadati</taxon>
        <taxon>Balneolota</taxon>
        <taxon>Balneolia</taxon>
        <taxon>Balneolales</taxon>
        <taxon>Balneolaceae</taxon>
        <taxon>Gracilimonas</taxon>
    </lineage>
</organism>
<feature type="domain" description="DUF2231" evidence="2">
    <location>
        <begin position="14"/>
        <end position="157"/>
    </location>
</feature>
<gene>
    <name evidence="3" type="ORF">ACFSVN_04870</name>
</gene>